<keyword evidence="2" id="KW-1185">Reference proteome</keyword>
<name>A0AAV7WF20_PLEWA</name>
<reference evidence="1" key="1">
    <citation type="journal article" date="2022" name="bioRxiv">
        <title>Sequencing and chromosome-scale assembly of the giantPleurodeles waltlgenome.</title>
        <authorList>
            <person name="Brown T."/>
            <person name="Elewa A."/>
            <person name="Iarovenko S."/>
            <person name="Subramanian E."/>
            <person name="Araus A.J."/>
            <person name="Petzold A."/>
            <person name="Susuki M."/>
            <person name="Suzuki K.-i.T."/>
            <person name="Hayashi T."/>
            <person name="Toyoda A."/>
            <person name="Oliveira C."/>
            <person name="Osipova E."/>
            <person name="Leigh N.D."/>
            <person name="Simon A."/>
            <person name="Yun M.H."/>
        </authorList>
    </citation>
    <scope>NUCLEOTIDE SEQUENCE</scope>
    <source>
        <strain evidence="1">20211129_DDA</strain>
        <tissue evidence="1">Liver</tissue>
    </source>
</reference>
<proteinExistence type="predicted"/>
<accession>A0AAV7WF20</accession>
<sequence length="233" mass="25464">MRAPPCGYPVTLLKATTEGHAPHRKHCSVQGSHRPERLLHMQWLLETDERHTQSSADNPTLSGGRATCGHGAAQPCPERHVTALESSSGNPAPWMSLPQPYRPCRATCGHGAAQPCPERHVTALESSSGNPAPWMSLPQPYRLTWPWCSPGMSRATCDCPRVVQWQPCSVDESAPDLQALQGHVWPWCSPAMSRATRDCPRVVQWQPCSVDESAPALQAHVALVQPSHVQSDT</sequence>
<evidence type="ECO:0000313" key="1">
    <source>
        <dbReference type="EMBL" id="KAJ1211694.1"/>
    </source>
</evidence>
<dbReference type="AlphaFoldDB" id="A0AAV7WF20"/>
<organism evidence="1 2">
    <name type="scientific">Pleurodeles waltl</name>
    <name type="common">Iberian ribbed newt</name>
    <dbReference type="NCBI Taxonomy" id="8319"/>
    <lineage>
        <taxon>Eukaryota</taxon>
        <taxon>Metazoa</taxon>
        <taxon>Chordata</taxon>
        <taxon>Craniata</taxon>
        <taxon>Vertebrata</taxon>
        <taxon>Euteleostomi</taxon>
        <taxon>Amphibia</taxon>
        <taxon>Batrachia</taxon>
        <taxon>Caudata</taxon>
        <taxon>Salamandroidea</taxon>
        <taxon>Salamandridae</taxon>
        <taxon>Pleurodelinae</taxon>
        <taxon>Pleurodeles</taxon>
    </lineage>
</organism>
<comment type="caution">
    <text evidence="1">The sequence shown here is derived from an EMBL/GenBank/DDBJ whole genome shotgun (WGS) entry which is preliminary data.</text>
</comment>
<protein>
    <submittedName>
        <fullName evidence="1">Uncharacterized protein</fullName>
    </submittedName>
</protein>
<evidence type="ECO:0000313" key="2">
    <source>
        <dbReference type="Proteomes" id="UP001066276"/>
    </source>
</evidence>
<dbReference type="Proteomes" id="UP001066276">
    <property type="component" value="Chromosome 1_2"/>
</dbReference>
<dbReference type="EMBL" id="JANPWB010000002">
    <property type="protein sequence ID" value="KAJ1211694.1"/>
    <property type="molecule type" value="Genomic_DNA"/>
</dbReference>
<gene>
    <name evidence="1" type="ORF">NDU88_007051</name>
</gene>